<keyword evidence="1" id="KW-0032">Aminotransferase</keyword>
<dbReference type="GO" id="GO:0008483">
    <property type="term" value="F:transaminase activity"/>
    <property type="evidence" value="ECO:0007669"/>
    <property type="project" value="UniProtKB-KW"/>
</dbReference>
<comment type="caution">
    <text evidence="1">The sequence shown here is derived from an EMBL/GenBank/DDBJ whole genome shotgun (WGS) entry which is preliminary data.</text>
</comment>
<reference evidence="1" key="1">
    <citation type="journal article" date="2019" name="Sci. Rep.">
        <title>Draft genome of Tanacetum cinerariifolium, the natural source of mosquito coil.</title>
        <authorList>
            <person name="Yamashiro T."/>
            <person name="Shiraishi A."/>
            <person name="Satake H."/>
            <person name="Nakayama K."/>
        </authorList>
    </citation>
    <scope>NUCLEOTIDE SEQUENCE</scope>
</reference>
<name>A0A6L2NV84_TANCI</name>
<accession>A0A6L2NV84</accession>
<dbReference type="EMBL" id="BKCJ010009756">
    <property type="protein sequence ID" value="GEU88464.1"/>
    <property type="molecule type" value="Genomic_DNA"/>
</dbReference>
<keyword evidence="1" id="KW-0808">Transferase</keyword>
<sequence length="528" mass="61202">MSKTWKAWGVFGQGYGRLGDISFRDRVFLEKIGEYVKRIDLISVIEDEEHFTGWLIILKLGMFSLERSREAVSGRNIFHFKIRSILANFFPRAKAQSKWFTKSNNFFKWYTPRAPPVENGGLFGDYLKKLSSARTLSKKDRESWSEIKSLKARIYKLKTIINVITPKTKATNVKQKDKVESVGKQSDLDDKCWSDQDGNFLHDDCVKAEKQEAEQRRLRLQLMLEEENRMKSIDRSISTHMKLALEKCGTTNRRRLVCFLAKGIDPTHYNIKFRHAQNVPKQGRVFGDCSVFIYLFLHRLAHGIPLDVEDPIQTDAKLIRIKDQLLVLIKRQVETELMLEVKFRDLCEEMSNFVKESEDVRDLYKMTRLRMMVDESHLSASEKHTFVSKMNLVRILILTTTTSGGPNQKLKPGTQDRGCGYFMWKDDLIRHLSFSFGPSTPLISSLGPSTHPSYSPLRSTLNLKKVECSNCNFLAEKIKALEMKIKIQEGILEMERHLENQTHESAVILHELYNDIGKLGLDKFFLYQ</sequence>
<evidence type="ECO:0000313" key="1">
    <source>
        <dbReference type="EMBL" id="GEU88464.1"/>
    </source>
</evidence>
<organism evidence="1">
    <name type="scientific">Tanacetum cinerariifolium</name>
    <name type="common">Dalmatian daisy</name>
    <name type="synonym">Chrysanthemum cinerariifolium</name>
    <dbReference type="NCBI Taxonomy" id="118510"/>
    <lineage>
        <taxon>Eukaryota</taxon>
        <taxon>Viridiplantae</taxon>
        <taxon>Streptophyta</taxon>
        <taxon>Embryophyta</taxon>
        <taxon>Tracheophyta</taxon>
        <taxon>Spermatophyta</taxon>
        <taxon>Magnoliopsida</taxon>
        <taxon>eudicotyledons</taxon>
        <taxon>Gunneridae</taxon>
        <taxon>Pentapetalae</taxon>
        <taxon>asterids</taxon>
        <taxon>campanulids</taxon>
        <taxon>Asterales</taxon>
        <taxon>Asteraceae</taxon>
        <taxon>Asteroideae</taxon>
        <taxon>Anthemideae</taxon>
        <taxon>Anthemidinae</taxon>
        <taxon>Tanacetum</taxon>
    </lineage>
</organism>
<protein>
    <submittedName>
        <fullName evidence="1">Phospholipase-like, aminotransferase-like mobile domain protein</fullName>
    </submittedName>
</protein>
<gene>
    <name evidence="1" type="ORF">Tci_060442</name>
</gene>
<dbReference type="AlphaFoldDB" id="A0A6L2NV84"/>
<proteinExistence type="predicted"/>